<dbReference type="Proteomes" id="UP000016900">
    <property type="component" value="Chromosome"/>
</dbReference>
<dbReference type="Pfam" id="PF11873">
    <property type="entry name" value="Mltc_N"/>
    <property type="match status" value="1"/>
</dbReference>
<dbReference type="InterPro" id="IPR024570">
    <property type="entry name" value="Murein_transglycosylaseC_N"/>
</dbReference>
<dbReference type="KEGG" id="hhs:HHS_03240"/>
<evidence type="ECO:0000313" key="3">
    <source>
        <dbReference type="Proteomes" id="UP000016900"/>
    </source>
</evidence>
<organism evidence="2 3">
    <name type="scientific">Candidatus Pantoea carbekii</name>
    <dbReference type="NCBI Taxonomy" id="1235990"/>
    <lineage>
        <taxon>Bacteria</taxon>
        <taxon>Pseudomonadati</taxon>
        <taxon>Pseudomonadota</taxon>
        <taxon>Gammaproteobacteria</taxon>
        <taxon>Enterobacterales</taxon>
        <taxon>Erwiniaceae</taxon>
        <taxon>Pantoea</taxon>
    </lineage>
</organism>
<dbReference type="eggNOG" id="COG0741">
    <property type="taxonomic scope" value="Bacteria"/>
</dbReference>
<reference evidence="2 3" key="1">
    <citation type="submission" date="2012-10" db="EMBL/GenBank/DDBJ databases">
        <title>Genome sequence of the symbiont of the pentatomidae stink bug Halyomorpha halys.</title>
        <authorList>
            <person name="Kobayashi H."/>
            <person name="Fujii-Muramatsu R."/>
            <person name="Takeishi K."/>
            <person name="Noda H."/>
        </authorList>
    </citation>
    <scope>NUCLEOTIDE SEQUENCE [LARGE SCALE GENOMIC DNA]</scope>
</reference>
<name>U3U7N7_9GAMM</name>
<evidence type="ECO:0000313" key="2">
    <source>
        <dbReference type="EMBL" id="BAO00294.1"/>
    </source>
</evidence>
<feature type="domain" description="Murein transglycosylase-C N-terminal" evidence="1">
    <location>
        <begin position="1"/>
        <end position="52"/>
    </location>
</feature>
<accession>U3U7N7</accession>
<dbReference type="AlphaFoldDB" id="U3U7N7"/>
<evidence type="ECO:0000259" key="1">
    <source>
        <dbReference type="Pfam" id="PF11873"/>
    </source>
</evidence>
<protein>
    <submittedName>
        <fullName evidence="2">MltC protein</fullName>
    </submittedName>
</protein>
<proteinExistence type="predicted"/>
<sequence>MVEQFSANVESVVWKIKKVLILGTQNFVRYTFNYYTRSHINFENDNITIETDT</sequence>
<gene>
    <name evidence="2" type="primary">mltC</name>
    <name evidence="2" type="ORF">HHS_03240</name>
</gene>
<keyword evidence="3" id="KW-1185">Reference proteome</keyword>
<dbReference type="EMBL" id="AP012554">
    <property type="protein sequence ID" value="BAO00294.1"/>
    <property type="molecule type" value="Genomic_DNA"/>
</dbReference>